<name>A0A9D9EKC1_9BACT</name>
<accession>A0A9D9EKC1</accession>
<evidence type="ECO:0000259" key="1">
    <source>
        <dbReference type="Pfam" id="PF13588"/>
    </source>
</evidence>
<organism evidence="2 3">
    <name type="scientific">Candidatus Enterocola intestinipullorum</name>
    <dbReference type="NCBI Taxonomy" id="2840783"/>
    <lineage>
        <taxon>Bacteria</taxon>
        <taxon>Pseudomonadati</taxon>
        <taxon>Bacteroidota</taxon>
        <taxon>Bacteroidia</taxon>
        <taxon>Bacteroidales</taxon>
        <taxon>Candidatus Enterocola</taxon>
    </lineage>
</organism>
<reference evidence="2" key="2">
    <citation type="journal article" date="2021" name="PeerJ">
        <title>Extensive microbial diversity within the chicken gut microbiome revealed by metagenomics and culture.</title>
        <authorList>
            <person name="Gilroy R."/>
            <person name="Ravi A."/>
            <person name="Getino M."/>
            <person name="Pursley I."/>
            <person name="Horton D.L."/>
            <person name="Alikhan N.F."/>
            <person name="Baker D."/>
            <person name="Gharbi K."/>
            <person name="Hall N."/>
            <person name="Watson M."/>
            <person name="Adriaenssens E.M."/>
            <person name="Foster-Nyarko E."/>
            <person name="Jarju S."/>
            <person name="Secka A."/>
            <person name="Antonio M."/>
            <person name="Oren A."/>
            <person name="Chaudhuri R.R."/>
            <person name="La Ragione R."/>
            <person name="Hildebrand F."/>
            <person name="Pallen M.J."/>
        </authorList>
    </citation>
    <scope>NUCLEOTIDE SEQUENCE</scope>
    <source>
        <strain evidence="2">D3-1215</strain>
    </source>
</reference>
<dbReference type="AlphaFoldDB" id="A0A9D9EKC1"/>
<dbReference type="Proteomes" id="UP000823637">
    <property type="component" value="Unassembled WGS sequence"/>
</dbReference>
<protein>
    <submittedName>
        <fullName evidence="2">Type I restriction enzyme HsdR N-terminal domain-containing protein</fullName>
    </submittedName>
</protein>
<sequence length="163" mass="19224">MSLYSVLLTANFIVTFVRYKFTVLQLKYRNSAGKNEVFDPFRKKWVAATPEEMVRQRFCLYMVNDLHYPQGLIANEYTIDVNGQKQRCDTLVFKDGRYVMMVEYKAPDVEITQAVFDQVSRYNSIIKARYAIVTNSKQCYCCKFDFAKHQSCFLKSLPLWEEI</sequence>
<dbReference type="EMBL" id="JADIMR010000047">
    <property type="protein sequence ID" value="MBO8446739.1"/>
    <property type="molecule type" value="Genomic_DNA"/>
</dbReference>
<dbReference type="InterPro" id="IPR029464">
    <property type="entry name" value="HSDR_N"/>
</dbReference>
<proteinExistence type="predicted"/>
<evidence type="ECO:0000313" key="2">
    <source>
        <dbReference type="EMBL" id="MBO8446739.1"/>
    </source>
</evidence>
<evidence type="ECO:0000313" key="3">
    <source>
        <dbReference type="Proteomes" id="UP000823637"/>
    </source>
</evidence>
<dbReference type="Pfam" id="PF13588">
    <property type="entry name" value="HSDR_N_2"/>
    <property type="match status" value="1"/>
</dbReference>
<gene>
    <name evidence="2" type="ORF">IAC32_03205</name>
</gene>
<feature type="domain" description="Type I restriction enzyme R protein N-terminal" evidence="1">
    <location>
        <begin position="50"/>
        <end position="158"/>
    </location>
</feature>
<comment type="caution">
    <text evidence="2">The sequence shown here is derived from an EMBL/GenBank/DDBJ whole genome shotgun (WGS) entry which is preliminary data.</text>
</comment>
<reference evidence="2" key="1">
    <citation type="submission" date="2020-10" db="EMBL/GenBank/DDBJ databases">
        <authorList>
            <person name="Gilroy R."/>
        </authorList>
    </citation>
    <scope>NUCLEOTIDE SEQUENCE</scope>
    <source>
        <strain evidence="2">D3-1215</strain>
    </source>
</reference>